<dbReference type="EMBL" id="KJ947870">
    <property type="protein sequence ID" value="AJW30656.1"/>
    <property type="molecule type" value="Genomic_DNA"/>
</dbReference>
<feature type="active site" description="Nucleophile; for glutamine hydrolysis" evidence="11">
    <location>
        <position position="381"/>
    </location>
</feature>
<evidence type="ECO:0000256" key="11">
    <source>
        <dbReference type="HAMAP-Rule" id="MF_01227"/>
    </source>
</evidence>
<evidence type="ECO:0000256" key="7">
    <source>
        <dbReference type="ARBA" id="ARBA00022842"/>
    </source>
</evidence>
<comment type="catalytic activity">
    <reaction evidence="11">
        <text>UTP + NH4(+) + ATP = CTP + ADP + phosphate + 2 H(+)</text>
        <dbReference type="Rhea" id="RHEA:16597"/>
        <dbReference type="ChEBI" id="CHEBI:15378"/>
        <dbReference type="ChEBI" id="CHEBI:28938"/>
        <dbReference type="ChEBI" id="CHEBI:30616"/>
        <dbReference type="ChEBI" id="CHEBI:37563"/>
        <dbReference type="ChEBI" id="CHEBI:43474"/>
        <dbReference type="ChEBI" id="CHEBI:46398"/>
        <dbReference type="ChEBI" id="CHEBI:456216"/>
    </reaction>
</comment>
<dbReference type="Pfam" id="PF06418">
    <property type="entry name" value="CTP_synth_N"/>
    <property type="match status" value="1"/>
</dbReference>
<comment type="subunit">
    <text evidence="11">Homotetramer.</text>
</comment>
<evidence type="ECO:0000256" key="12">
    <source>
        <dbReference type="SAM" id="MobiDB-lite"/>
    </source>
</evidence>
<dbReference type="PROSITE" id="PS51273">
    <property type="entry name" value="GATASE_TYPE_1"/>
    <property type="match status" value="1"/>
</dbReference>
<dbReference type="InterPro" id="IPR027417">
    <property type="entry name" value="P-loop_NTPase"/>
</dbReference>
<feature type="domain" description="Glutamine amidotransferase" evidence="13">
    <location>
        <begin position="303"/>
        <end position="526"/>
    </location>
</feature>
<keyword evidence="5 11" id="KW-0547">Nucleotide-binding</keyword>
<accession>A0A0D5A386</accession>
<feature type="binding site" evidence="11">
    <location>
        <position position="354"/>
    </location>
    <ligand>
        <name>L-glutamine</name>
        <dbReference type="ChEBI" id="CHEBI:58359"/>
    </ligand>
</feature>
<feature type="binding site" evidence="11">
    <location>
        <position position="224"/>
    </location>
    <ligand>
        <name>CTP</name>
        <dbReference type="ChEBI" id="CHEBI:37563"/>
        <note>allosteric inhibitor</note>
    </ligand>
</feature>
<dbReference type="GO" id="GO:0003883">
    <property type="term" value="F:CTP synthase activity"/>
    <property type="evidence" value="ECO:0007669"/>
    <property type="project" value="UniProtKB-UniRule"/>
</dbReference>
<dbReference type="GO" id="GO:0097268">
    <property type="term" value="C:cytoophidium"/>
    <property type="evidence" value="ECO:0007669"/>
    <property type="project" value="UniProtKB-ARBA"/>
</dbReference>
<dbReference type="GO" id="GO:0042802">
    <property type="term" value="F:identical protein binding"/>
    <property type="evidence" value="ECO:0007669"/>
    <property type="project" value="TreeGrafter"/>
</dbReference>
<dbReference type="GO" id="GO:0004359">
    <property type="term" value="F:glutaminase activity"/>
    <property type="evidence" value="ECO:0007669"/>
    <property type="project" value="RHEA"/>
</dbReference>
<comment type="pathway">
    <text evidence="1 11">Pyrimidine metabolism; CTP biosynthesis via de novo pathway; CTP from UDP: step 2/2.</text>
</comment>
<evidence type="ECO:0000256" key="6">
    <source>
        <dbReference type="ARBA" id="ARBA00022840"/>
    </source>
</evidence>
<dbReference type="GO" id="GO:0044210">
    <property type="term" value="P:'de novo' CTP biosynthetic process"/>
    <property type="evidence" value="ECO:0007669"/>
    <property type="project" value="UniProtKB-UniRule"/>
</dbReference>
<feature type="binding site" evidence="11">
    <location>
        <position position="71"/>
    </location>
    <ligand>
        <name>ATP</name>
        <dbReference type="ChEBI" id="CHEBI:30616"/>
    </ligand>
</feature>
<dbReference type="NCBIfam" id="TIGR00337">
    <property type="entry name" value="PyrG"/>
    <property type="match status" value="1"/>
</dbReference>
<dbReference type="Gene3D" id="3.40.50.300">
    <property type="entry name" value="P-loop containing nucleotide triphosphate hydrolases"/>
    <property type="match status" value="1"/>
</dbReference>
<dbReference type="PANTHER" id="PTHR11550">
    <property type="entry name" value="CTP SYNTHASE"/>
    <property type="match status" value="1"/>
</dbReference>
<dbReference type="NCBIfam" id="NF003792">
    <property type="entry name" value="PRK05380.1"/>
    <property type="match status" value="1"/>
</dbReference>
<keyword evidence="8 11" id="KW-0315">Glutamine amidotransferase</keyword>
<dbReference type="CDD" id="cd03113">
    <property type="entry name" value="CTPS_N"/>
    <property type="match status" value="1"/>
</dbReference>
<name>A0A0D5A386_PROMR</name>
<evidence type="ECO:0000256" key="9">
    <source>
        <dbReference type="ARBA" id="ARBA00022975"/>
    </source>
</evidence>
<evidence type="ECO:0000313" key="15">
    <source>
        <dbReference type="EMBL" id="AJW30656.1"/>
    </source>
</evidence>
<dbReference type="InterPro" id="IPR017926">
    <property type="entry name" value="GATASE"/>
</dbReference>
<keyword evidence="9 11" id="KW-0665">Pyrimidine biosynthesis</keyword>
<feature type="binding site" evidence="11">
    <location>
        <begin position="382"/>
        <end position="385"/>
    </location>
    <ligand>
        <name>L-glutamine</name>
        <dbReference type="ChEBI" id="CHEBI:58359"/>
    </ligand>
</feature>
<dbReference type="SUPFAM" id="SSF52540">
    <property type="entry name" value="P-loop containing nucleoside triphosphate hydrolases"/>
    <property type="match status" value="1"/>
</dbReference>
<evidence type="ECO:0000256" key="1">
    <source>
        <dbReference type="ARBA" id="ARBA00005171"/>
    </source>
</evidence>
<evidence type="ECO:0000256" key="5">
    <source>
        <dbReference type="ARBA" id="ARBA00022741"/>
    </source>
</evidence>
<evidence type="ECO:0000256" key="3">
    <source>
        <dbReference type="ARBA" id="ARBA00022598"/>
    </source>
</evidence>
<feature type="binding site" evidence="11">
    <location>
        <begin position="148"/>
        <end position="150"/>
    </location>
    <ligand>
        <name>CTP</name>
        <dbReference type="ChEBI" id="CHEBI:37563"/>
        <note>allosteric inhibitor</note>
    </ligand>
</feature>
<proteinExistence type="inferred from homology"/>
<feature type="binding site" evidence="11">
    <location>
        <position position="13"/>
    </location>
    <ligand>
        <name>CTP</name>
        <dbReference type="ChEBI" id="CHEBI:37563"/>
        <note>allosteric inhibitor</note>
    </ligand>
</feature>
<feature type="active site" evidence="11">
    <location>
        <position position="509"/>
    </location>
</feature>
<dbReference type="InterPro" id="IPR017456">
    <property type="entry name" value="CTP_synthase_N"/>
</dbReference>
<dbReference type="EC" id="6.3.4.2" evidence="11"/>
<reference evidence="15" key="1">
    <citation type="submission" date="2014-06" db="EMBL/GenBank/DDBJ databases">
        <authorList>
            <person name="Berube P.M."/>
        </authorList>
    </citation>
    <scope>NUCLEOTIDE SEQUENCE</scope>
    <source>
        <strain evidence="15">P0902-H212</strain>
    </source>
</reference>
<dbReference type="PANTHER" id="PTHR11550:SF0">
    <property type="entry name" value="CTP SYNTHASE-RELATED"/>
    <property type="match status" value="1"/>
</dbReference>
<dbReference type="AlphaFoldDB" id="A0A0D5A386"/>
<evidence type="ECO:0000256" key="2">
    <source>
        <dbReference type="ARBA" id="ARBA00007533"/>
    </source>
</evidence>
<evidence type="ECO:0000256" key="10">
    <source>
        <dbReference type="ARBA" id="ARBA00047781"/>
    </source>
</evidence>
<dbReference type="SUPFAM" id="SSF52317">
    <property type="entry name" value="Class I glutamine amidotransferase-like"/>
    <property type="match status" value="1"/>
</dbReference>
<feature type="region of interest" description="Amidoligase domain" evidence="11">
    <location>
        <begin position="1"/>
        <end position="267"/>
    </location>
</feature>
<feature type="compositionally biased region" description="Basic and acidic residues" evidence="12">
    <location>
        <begin position="546"/>
        <end position="555"/>
    </location>
</feature>
<feature type="binding site" evidence="11">
    <location>
        <begin position="188"/>
        <end position="193"/>
    </location>
    <ligand>
        <name>CTP</name>
        <dbReference type="ChEBI" id="CHEBI:37563"/>
        <note>allosteric inhibitor</note>
    </ligand>
</feature>
<comment type="catalytic activity">
    <reaction evidence="10 11">
        <text>UTP + L-glutamine + ATP + H2O = CTP + L-glutamate + ADP + phosphate + 2 H(+)</text>
        <dbReference type="Rhea" id="RHEA:26426"/>
        <dbReference type="ChEBI" id="CHEBI:15377"/>
        <dbReference type="ChEBI" id="CHEBI:15378"/>
        <dbReference type="ChEBI" id="CHEBI:29985"/>
        <dbReference type="ChEBI" id="CHEBI:30616"/>
        <dbReference type="ChEBI" id="CHEBI:37563"/>
        <dbReference type="ChEBI" id="CHEBI:43474"/>
        <dbReference type="ChEBI" id="CHEBI:46398"/>
        <dbReference type="ChEBI" id="CHEBI:58359"/>
        <dbReference type="ChEBI" id="CHEBI:456216"/>
        <dbReference type="EC" id="6.3.4.2"/>
    </reaction>
</comment>
<feature type="binding site" evidence="11">
    <location>
        <position position="462"/>
    </location>
    <ligand>
        <name>L-glutamine</name>
        <dbReference type="ChEBI" id="CHEBI:58359"/>
    </ligand>
</feature>
<dbReference type="GO" id="GO:0046872">
    <property type="term" value="F:metal ion binding"/>
    <property type="evidence" value="ECO:0007669"/>
    <property type="project" value="UniProtKB-KW"/>
</dbReference>
<feature type="binding site" evidence="11">
    <location>
        <position position="405"/>
    </location>
    <ligand>
        <name>L-glutamine</name>
        <dbReference type="ChEBI" id="CHEBI:58359"/>
    </ligand>
</feature>
<evidence type="ECO:0000259" key="14">
    <source>
        <dbReference type="Pfam" id="PF06418"/>
    </source>
</evidence>
<dbReference type="FunFam" id="3.40.50.880:FF:000002">
    <property type="entry name" value="CTP synthase"/>
    <property type="match status" value="1"/>
</dbReference>
<dbReference type="GO" id="GO:0005524">
    <property type="term" value="F:ATP binding"/>
    <property type="evidence" value="ECO:0007669"/>
    <property type="project" value="UniProtKB-KW"/>
</dbReference>
<comment type="caution">
    <text evidence="11">Lacks conserved residue(s) required for the propagation of feature annotation.</text>
</comment>
<dbReference type="InterPro" id="IPR033828">
    <property type="entry name" value="GATase1_CTP_Synthase"/>
</dbReference>
<dbReference type="FunFam" id="3.40.50.300:FF:000009">
    <property type="entry name" value="CTP synthase"/>
    <property type="match status" value="1"/>
</dbReference>
<protein>
    <recommendedName>
        <fullName evidence="11">CTP synthase</fullName>
        <ecNumber evidence="11">6.3.4.2</ecNumber>
    </recommendedName>
    <alternativeName>
        <fullName evidence="11">Cytidine 5'-triphosphate synthase</fullName>
    </alternativeName>
    <alternativeName>
        <fullName evidence="11">Cytidine triphosphate synthetase</fullName>
        <shortName evidence="11">CTP synthetase</shortName>
        <shortName evidence="11">CTPS</shortName>
    </alternativeName>
    <alternativeName>
        <fullName evidence="11">UTP--ammonia ligase</fullName>
    </alternativeName>
</protein>
<feature type="domain" description="CTP synthase N-terminal" evidence="14">
    <location>
        <begin position="3"/>
        <end position="267"/>
    </location>
</feature>
<evidence type="ECO:0000259" key="13">
    <source>
        <dbReference type="Pfam" id="PF00117"/>
    </source>
</evidence>
<gene>
    <name evidence="11" type="primary">pyrG</name>
    <name evidence="15" type="ORF">FA02_0391</name>
</gene>
<dbReference type="GO" id="GO:0005829">
    <property type="term" value="C:cytosol"/>
    <property type="evidence" value="ECO:0007669"/>
    <property type="project" value="TreeGrafter"/>
</dbReference>
<feature type="binding site" evidence="11">
    <location>
        <begin position="188"/>
        <end position="193"/>
    </location>
    <ligand>
        <name>UTP</name>
        <dbReference type="ChEBI" id="CHEBI:46398"/>
    </ligand>
</feature>
<dbReference type="CDD" id="cd01746">
    <property type="entry name" value="GATase1_CTP_Synthase"/>
    <property type="match status" value="1"/>
</dbReference>
<feature type="region of interest" description="Disordered" evidence="12">
    <location>
        <begin position="534"/>
        <end position="555"/>
    </location>
</feature>
<feature type="binding site" evidence="11">
    <location>
        <position position="71"/>
    </location>
    <ligand>
        <name>Mg(2+)</name>
        <dbReference type="ChEBI" id="CHEBI:18420"/>
    </ligand>
</feature>
<feature type="binding site" evidence="11">
    <location>
        <position position="242"/>
    </location>
    <ligand>
        <name>ATP</name>
        <dbReference type="ChEBI" id="CHEBI:30616"/>
    </ligand>
</feature>
<dbReference type="InterPro" id="IPR029062">
    <property type="entry name" value="Class_I_gatase-like"/>
</dbReference>
<feature type="binding site" evidence="11">
    <location>
        <position position="141"/>
    </location>
    <ligand>
        <name>Mg(2+)</name>
        <dbReference type="ChEBI" id="CHEBI:18420"/>
    </ligand>
</feature>
<evidence type="ECO:0000256" key="8">
    <source>
        <dbReference type="ARBA" id="ARBA00022962"/>
    </source>
</evidence>
<dbReference type="InterPro" id="IPR004468">
    <property type="entry name" value="CTP_synthase"/>
</dbReference>
<dbReference type="UniPathway" id="UPA00159">
    <property type="reaction ID" value="UER00277"/>
</dbReference>
<sequence>MAKFVFVTGGVVSSIGKGIVAASLGRLLKSKGYSVSILKLDPYLNVDPGTMSPFQHGEVFVTEDGAETDLDLGHYERFTDTAMSRLNSVTTGSIYQAVINKERRGDYDGRTVQVIPHITREIRERIKRVANNSGADVVISEIGGTVGDIESLPFLEAIREFKGDVKRNDVVYVHVTLLPYIGTSGEIKTKPTQHSVKELRSIGIQPDILVCRSDRPINDELKNKIGGFCGVNSDAVIASLDADSIYSVPLALKDEGLCKEVLDCLDLNDHESDLKDWERLVHKLRNPGPSVKVALVGKYVQLNDAYLSVVEALRHACISHDASLDLHWINAENIESEGAEKLLQGMDAIVVPGGFGNRGVNGKIAAIRWAREQRVPFLGLCLGMQCAVIEWARNIAGLEDASSAELNPNSKHPVIHLLPEQQDVVDLGGTMRLGVYPCRLQANTTGQSLYNEEVVYERHRHRYEFNNSYRTLLMESGYVISGTSPDGRLVELIELKNHPFFIACQYHPEFLSRPGKPHPLFGGLIQAAQMRVPSSPSEAFNPQSKIIEKKSLEQQ</sequence>
<comment type="similarity">
    <text evidence="2 11">Belongs to the CTP synthase family.</text>
</comment>
<keyword evidence="7 11" id="KW-0460">Magnesium</keyword>
<feature type="active site" evidence="11">
    <location>
        <position position="507"/>
    </location>
</feature>
<dbReference type="Gene3D" id="3.40.50.880">
    <property type="match status" value="1"/>
</dbReference>
<keyword evidence="4 11" id="KW-0479">Metal-binding</keyword>
<keyword evidence="3 11" id="KW-0436">Ligase</keyword>
<comment type="catalytic activity">
    <reaction evidence="11">
        <text>L-glutamine + H2O = L-glutamate + NH4(+)</text>
        <dbReference type="Rhea" id="RHEA:15889"/>
        <dbReference type="ChEBI" id="CHEBI:15377"/>
        <dbReference type="ChEBI" id="CHEBI:28938"/>
        <dbReference type="ChEBI" id="CHEBI:29985"/>
        <dbReference type="ChEBI" id="CHEBI:58359"/>
    </reaction>
</comment>
<feature type="binding site" evidence="11">
    <location>
        <begin position="14"/>
        <end position="19"/>
    </location>
    <ligand>
        <name>ATP</name>
        <dbReference type="ChEBI" id="CHEBI:30616"/>
    </ligand>
</feature>
<comment type="function">
    <text evidence="11">Catalyzes the ATP-dependent amination of UTP to CTP with either L-glutamine or ammonia as the source of nitrogen. Regulates intracellular CTP levels through interactions with the four ribonucleotide triphosphates.</text>
</comment>
<keyword evidence="6 11" id="KW-0067">ATP-binding</keyword>
<dbReference type="HAMAP" id="MF_01227">
    <property type="entry name" value="PyrG"/>
    <property type="match status" value="1"/>
</dbReference>
<feature type="binding site" evidence="11">
    <location>
        <position position="224"/>
    </location>
    <ligand>
        <name>UTP</name>
        <dbReference type="ChEBI" id="CHEBI:46398"/>
    </ligand>
</feature>
<comment type="miscellaneous">
    <text evidence="11">CTPSs have evolved a hybrid strategy for distinguishing between UTP and CTP. The overlapping regions of the product feedback inhibitory and substrate sites recognize a common feature in both compounds, the triphosphate moiety. To differentiate isosteric substrate and product pyrimidine rings, an additional pocket far from the expected kinase/ligase catalytic site, specifically recognizes the cytosine and ribose portions of the product inhibitor.</text>
</comment>
<comment type="activity regulation">
    <text evidence="11">Allosterically activated by GTP, when glutamine is the substrate; GTP has no effect on the reaction when ammonia is the substrate. The allosteric effector GTP functions by stabilizing the protein conformation that binds the tetrahedral intermediate(s) formed during glutamine hydrolysis. Inhibited by the product CTP, via allosteric rather than competitive inhibition.</text>
</comment>
<feature type="binding site" evidence="11">
    <location>
        <position position="13"/>
    </location>
    <ligand>
        <name>UTP</name>
        <dbReference type="ChEBI" id="CHEBI:46398"/>
    </ligand>
</feature>
<evidence type="ECO:0000256" key="4">
    <source>
        <dbReference type="ARBA" id="ARBA00022723"/>
    </source>
</evidence>
<feature type="compositionally biased region" description="Polar residues" evidence="12">
    <location>
        <begin position="534"/>
        <end position="544"/>
    </location>
</feature>
<dbReference type="GO" id="GO:0019856">
    <property type="term" value="P:pyrimidine nucleobase biosynthetic process"/>
    <property type="evidence" value="ECO:0007669"/>
    <property type="project" value="TreeGrafter"/>
</dbReference>
<dbReference type="Pfam" id="PF00117">
    <property type="entry name" value="GATase"/>
    <property type="match status" value="1"/>
</dbReference>
<organism evidence="15">
    <name type="scientific">Prochlorococcus marinus str. P0902-H212</name>
    <dbReference type="NCBI Taxonomy" id="1620696"/>
    <lineage>
        <taxon>Bacteria</taxon>
        <taxon>Bacillati</taxon>
        <taxon>Cyanobacteriota</taxon>
        <taxon>Cyanophyceae</taxon>
        <taxon>Synechococcales</taxon>
        <taxon>Prochlorococcaceae</taxon>
        <taxon>Prochlorococcus</taxon>
    </lineage>
</organism>